<dbReference type="InterPro" id="IPR016024">
    <property type="entry name" value="ARM-type_fold"/>
</dbReference>
<name>A0A836BAS4_9CHLO</name>
<dbReference type="AlphaFoldDB" id="A0A836BAS4"/>
<dbReference type="PROSITE" id="PS50166">
    <property type="entry name" value="IMPORTIN_B_NT"/>
    <property type="match status" value="1"/>
</dbReference>
<proteinExistence type="predicted"/>
<dbReference type="InterPro" id="IPR021133">
    <property type="entry name" value="HEAT_type_2"/>
</dbReference>
<reference evidence="11" key="1">
    <citation type="journal article" date="2020" name="bioRxiv">
        <title>Comparative genomics of Chlamydomonas.</title>
        <authorList>
            <person name="Craig R.J."/>
            <person name="Hasan A.R."/>
            <person name="Ness R.W."/>
            <person name="Keightley P.D."/>
        </authorList>
    </citation>
    <scope>NUCLEOTIDE SEQUENCE</scope>
    <source>
        <strain evidence="11">CCAP 11/173</strain>
    </source>
</reference>
<gene>
    <name evidence="11" type="ORF">HYH02_002911</name>
</gene>
<feature type="domain" description="Importin N-terminal" evidence="10">
    <location>
        <begin position="29"/>
        <end position="95"/>
    </location>
</feature>
<dbReference type="InterPro" id="IPR057672">
    <property type="entry name" value="TPR_IPO4/5"/>
</dbReference>
<dbReference type="GO" id="GO:0006606">
    <property type="term" value="P:protein import into nucleus"/>
    <property type="evidence" value="ECO:0007669"/>
    <property type="project" value="InterPro"/>
</dbReference>
<keyword evidence="12" id="KW-1185">Reference proteome</keyword>
<evidence type="ECO:0000256" key="1">
    <source>
        <dbReference type="ARBA" id="ARBA00004123"/>
    </source>
</evidence>
<dbReference type="Pfam" id="PF13513">
    <property type="entry name" value="HEAT_EZ"/>
    <property type="match status" value="1"/>
</dbReference>
<keyword evidence="7" id="KW-0539">Nucleus</keyword>
<dbReference type="PANTHER" id="PTHR10527">
    <property type="entry name" value="IMPORTIN BETA"/>
    <property type="match status" value="1"/>
</dbReference>
<dbReference type="Gene3D" id="1.25.10.10">
    <property type="entry name" value="Leucine-rich Repeat Variant"/>
    <property type="match status" value="1"/>
</dbReference>
<dbReference type="PROSITE" id="PS50077">
    <property type="entry name" value="HEAT_REPEAT"/>
    <property type="match status" value="1"/>
</dbReference>
<accession>A0A836BAS4</accession>
<evidence type="ECO:0000313" key="11">
    <source>
        <dbReference type="EMBL" id="KAG2452678.1"/>
    </source>
</evidence>
<keyword evidence="4" id="KW-0963">Cytoplasm</keyword>
<evidence type="ECO:0000256" key="3">
    <source>
        <dbReference type="ARBA" id="ARBA00022448"/>
    </source>
</evidence>
<dbReference type="OrthoDB" id="7862313at2759"/>
<dbReference type="Proteomes" id="UP000613740">
    <property type="component" value="Unassembled WGS sequence"/>
</dbReference>
<feature type="region of interest" description="Disordered" evidence="9">
    <location>
        <begin position="622"/>
        <end position="652"/>
    </location>
</feature>
<evidence type="ECO:0000256" key="5">
    <source>
        <dbReference type="ARBA" id="ARBA00022737"/>
    </source>
</evidence>
<dbReference type="InterPro" id="IPR011989">
    <property type="entry name" value="ARM-like"/>
</dbReference>
<dbReference type="GO" id="GO:0005737">
    <property type="term" value="C:cytoplasm"/>
    <property type="evidence" value="ECO:0007669"/>
    <property type="project" value="UniProtKB-SubCell"/>
</dbReference>
<dbReference type="SMART" id="SM00913">
    <property type="entry name" value="IBN_N"/>
    <property type="match status" value="1"/>
</dbReference>
<evidence type="ECO:0000256" key="6">
    <source>
        <dbReference type="ARBA" id="ARBA00022927"/>
    </source>
</evidence>
<protein>
    <recommendedName>
        <fullName evidence="10">Importin N-terminal domain-containing protein</fullName>
    </recommendedName>
</protein>
<evidence type="ECO:0000256" key="8">
    <source>
        <dbReference type="PROSITE-ProRule" id="PRU00103"/>
    </source>
</evidence>
<dbReference type="GO" id="GO:0031267">
    <property type="term" value="F:small GTPase binding"/>
    <property type="evidence" value="ECO:0007669"/>
    <property type="project" value="InterPro"/>
</dbReference>
<dbReference type="Pfam" id="PF25780">
    <property type="entry name" value="TPR_IPO5"/>
    <property type="match status" value="1"/>
</dbReference>
<comment type="caution">
    <text evidence="11">The sequence shown here is derived from an EMBL/GenBank/DDBJ whole genome shotgun (WGS) entry which is preliminary data.</text>
</comment>
<evidence type="ECO:0000259" key="10">
    <source>
        <dbReference type="PROSITE" id="PS50166"/>
    </source>
</evidence>
<evidence type="ECO:0000256" key="4">
    <source>
        <dbReference type="ARBA" id="ARBA00022490"/>
    </source>
</evidence>
<feature type="repeat" description="HEAT" evidence="8">
    <location>
        <begin position="394"/>
        <end position="432"/>
    </location>
</feature>
<comment type="subcellular location">
    <subcellularLocation>
        <location evidence="2">Cytoplasm</location>
    </subcellularLocation>
    <subcellularLocation>
        <location evidence="1">Nucleus</location>
    </subcellularLocation>
</comment>
<dbReference type="InterPro" id="IPR001494">
    <property type="entry name" value="Importin-beta_N"/>
</dbReference>
<dbReference type="EMBL" id="JAEHOD010000005">
    <property type="protein sequence ID" value="KAG2452678.1"/>
    <property type="molecule type" value="Genomic_DNA"/>
</dbReference>
<evidence type="ECO:0000313" key="12">
    <source>
        <dbReference type="Proteomes" id="UP000613740"/>
    </source>
</evidence>
<keyword evidence="5" id="KW-0677">Repeat</keyword>
<organism evidence="11 12">
    <name type="scientific">Chlamydomonas schloesseri</name>
    <dbReference type="NCBI Taxonomy" id="2026947"/>
    <lineage>
        <taxon>Eukaryota</taxon>
        <taxon>Viridiplantae</taxon>
        <taxon>Chlorophyta</taxon>
        <taxon>core chlorophytes</taxon>
        <taxon>Chlorophyceae</taxon>
        <taxon>CS clade</taxon>
        <taxon>Chlamydomonadales</taxon>
        <taxon>Chlamydomonadaceae</taxon>
        <taxon>Chlamydomonas</taxon>
    </lineage>
</organism>
<dbReference type="Pfam" id="PF03810">
    <property type="entry name" value="IBN_N"/>
    <property type="match status" value="1"/>
</dbReference>
<evidence type="ECO:0000256" key="7">
    <source>
        <dbReference type="ARBA" id="ARBA00023242"/>
    </source>
</evidence>
<evidence type="ECO:0000256" key="9">
    <source>
        <dbReference type="SAM" id="MobiDB-lite"/>
    </source>
</evidence>
<sequence>MAQPAMPAPDLDALLMACLSNNTEAIKAAEAALKKLTGSPAVMPELLARAAGHPSPEVRQLAAVLLRKAVTKHWTKLGEADRAHVQAVLLERLVAEPTHPVRKSLGHLVGVVARHAVPRGEWPGLLEFLGRCAGSAEAGHREVALSLLGSLAEHVGEHLAPHVASLQAVVGSGLRDPAPDVVRAAVRCLEPLAGLVAGGPASGVETFHGLVAALMEVAASAHAASPQDDETLVAALQLFVELCEASAPLLGKHLPAVVTLAMRVGTDPNTELSTREAALEVVHWIARFKPKQLGRNKDLVRQVVSALCAMAAQPPPPDLDPEDDGVLPPAKMATQALDAVALHVPPAAVFPAVMAFAKEALAAPQPAARDAGLTCLAVIFEGCREPLRKRLKDVVPLLLAGLRDGEASVRGAAAFALGMAAEFLQPEIVEHYKEVLPLLFPLMSEGNADVCERTCYALDTFCEALEGPEIVPYLQQLVGGLGAVIGCTGPAVQELALSALASVVAAAGKDFEPYLGSVLPALHHFMSATAPALVPCRCRATETAGLLFEALGGPGGNAELRALAGPLMELGLQGFKLDSSELREYGHGLFSCIAKSLAGEFGPFLPHCVPLALESIALDDGVFGDDDGDEDEEEDDEDEEDEEDDNRRAQQLSIRTGVLDEKCAATSALGLYAQACPAAFLPYMEGALAAFTKQPGGMCRYFHEEVRVQAAEALPRLVLSVYAACPPPPGAVGAAAITPQVRAVLDVASKELKRALEDSDAAVVSSALQGLTSLLKQLGPEPLGPELLGGLSGTVTAVFKGEAPCQAYLDDEDDDGGDDDEEGGGAAGAEEELFTAAVDCMPAFAAAGGPDAYAPVFGSQHLPAIIARLRLPHQPPDLRGVLVGGIAEAAEVLKAHLAPHLGDLLPLLLRELRCSEPINRQNAAFCAGVLAAGCGGAAMAPHLPKLLQALHPLFAATENDGVRDNALGCVARLLSSAADPAAPPPAGPSSASAGLLPLEAVLPVFLGALPLREDLSEAGVVYGALCGLMTGDQAQRIAPLVPQIVTAFGAAAVQQPPLPAAVVGQVATTLAAVAAQYPGPMGPLVAALPDDQKAALQAAAAAAATGAAPS</sequence>
<evidence type="ECO:0000256" key="2">
    <source>
        <dbReference type="ARBA" id="ARBA00004496"/>
    </source>
</evidence>
<keyword evidence="6" id="KW-0653">Protein transport</keyword>
<keyword evidence="3" id="KW-0813">Transport</keyword>
<dbReference type="InterPro" id="IPR040122">
    <property type="entry name" value="Importin_beta"/>
</dbReference>
<feature type="compositionally biased region" description="Acidic residues" evidence="9">
    <location>
        <begin position="622"/>
        <end position="644"/>
    </location>
</feature>
<dbReference type="SUPFAM" id="SSF48371">
    <property type="entry name" value="ARM repeat"/>
    <property type="match status" value="2"/>
</dbReference>